<accession>A0ACB5SUD5</accession>
<protein>
    <submittedName>
        <fullName evidence="1">Unnamed protein product</fullName>
    </submittedName>
</protein>
<gene>
    <name evidence="1" type="ORF">Amon02_000133700</name>
</gene>
<reference evidence="1" key="1">
    <citation type="submission" date="2023-04" db="EMBL/GenBank/DDBJ databases">
        <title>Ambrosiozyma monospora NBRC 10751.</title>
        <authorList>
            <person name="Ichikawa N."/>
            <person name="Sato H."/>
            <person name="Tonouchi N."/>
        </authorList>
    </citation>
    <scope>NUCLEOTIDE SEQUENCE</scope>
    <source>
        <strain evidence="1">NBRC 10751</strain>
    </source>
</reference>
<comment type="caution">
    <text evidence="1">The sequence shown here is derived from an EMBL/GenBank/DDBJ whole genome shotgun (WGS) entry which is preliminary data.</text>
</comment>
<name>A0ACB5SUD5_AMBMO</name>
<dbReference type="Proteomes" id="UP001165064">
    <property type="component" value="Unassembled WGS sequence"/>
</dbReference>
<keyword evidence="2" id="KW-1185">Reference proteome</keyword>
<sequence>MLYLAPFSKKKFSILFKGLTASKTDAGLEYIKWGLLPVLEKFGVRDVELHILKRGSPPLGGGEVHLIVNSLIPQPVTVHILDIQKISAIRGIAYCTRVSPSVVNRLLDASRSVLKNTGCEVNITTDVWRGENSGKSPGFGLTLFTESKKIPFRYVVDDIGVGGETPEDVGERVAYNLLEVIAHSGCLGRSQLDLAFILMVIGKEDIGRLIINRDQIDEKLVVFLRDIKEVFGTEFYFQDDDENDKMLIATVKGIGFTNASKKIA</sequence>
<dbReference type="EMBL" id="BSXS01000640">
    <property type="protein sequence ID" value="GME73283.1"/>
    <property type="molecule type" value="Genomic_DNA"/>
</dbReference>
<evidence type="ECO:0000313" key="2">
    <source>
        <dbReference type="Proteomes" id="UP001165064"/>
    </source>
</evidence>
<evidence type="ECO:0000313" key="1">
    <source>
        <dbReference type="EMBL" id="GME73283.1"/>
    </source>
</evidence>
<organism evidence="1 2">
    <name type="scientific">Ambrosiozyma monospora</name>
    <name type="common">Yeast</name>
    <name type="synonym">Endomycopsis monosporus</name>
    <dbReference type="NCBI Taxonomy" id="43982"/>
    <lineage>
        <taxon>Eukaryota</taxon>
        <taxon>Fungi</taxon>
        <taxon>Dikarya</taxon>
        <taxon>Ascomycota</taxon>
        <taxon>Saccharomycotina</taxon>
        <taxon>Pichiomycetes</taxon>
        <taxon>Pichiales</taxon>
        <taxon>Pichiaceae</taxon>
        <taxon>Ambrosiozyma</taxon>
    </lineage>
</organism>
<proteinExistence type="predicted"/>